<dbReference type="EMBL" id="VSSQ01110079">
    <property type="protein sequence ID" value="MPN48087.1"/>
    <property type="molecule type" value="Genomic_DNA"/>
</dbReference>
<gene>
    <name evidence="1" type="ORF">SDC9_195691</name>
</gene>
<dbReference type="AlphaFoldDB" id="A0A645I9S2"/>
<sequence>MNIQAIKAANQRYMYHHRATVERAVETTKPTGGIKESWAPVEGLESMPCKLSQGKRDNAEEQGPAAKTIKEAYTLFCDPEADVRANDRITIDGKTYLSGEPFRYPTHQEITLVRRDFA</sequence>
<evidence type="ECO:0000313" key="1">
    <source>
        <dbReference type="EMBL" id="MPN48087.1"/>
    </source>
</evidence>
<protein>
    <submittedName>
        <fullName evidence="1">Uncharacterized protein</fullName>
    </submittedName>
</protein>
<accession>A0A645I9S2</accession>
<reference evidence="1" key="1">
    <citation type="submission" date="2019-08" db="EMBL/GenBank/DDBJ databases">
        <authorList>
            <person name="Kucharzyk K."/>
            <person name="Murdoch R.W."/>
            <person name="Higgins S."/>
            <person name="Loffler F."/>
        </authorList>
    </citation>
    <scope>NUCLEOTIDE SEQUENCE</scope>
</reference>
<dbReference type="InterPro" id="IPR038667">
    <property type="entry name" value="XkdH-like_sf"/>
</dbReference>
<organism evidence="1">
    <name type="scientific">bioreactor metagenome</name>
    <dbReference type="NCBI Taxonomy" id="1076179"/>
    <lineage>
        <taxon>unclassified sequences</taxon>
        <taxon>metagenomes</taxon>
        <taxon>ecological metagenomes</taxon>
    </lineage>
</organism>
<proteinExistence type="predicted"/>
<dbReference type="Gene3D" id="2.40.10.370">
    <property type="entry name" value="Protein of unknown function DUF3599"/>
    <property type="match status" value="1"/>
</dbReference>
<name>A0A645I9S2_9ZZZZ</name>
<comment type="caution">
    <text evidence="1">The sequence shown here is derived from an EMBL/GenBank/DDBJ whole genome shotgun (WGS) entry which is preliminary data.</text>
</comment>